<proteinExistence type="predicted"/>
<dbReference type="RefSeq" id="WP_185272529.1">
    <property type="nucleotide sequence ID" value="NZ_CP055156.1"/>
</dbReference>
<name>A0A7G7G3K8_9BACT</name>
<dbReference type="AlphaFoldDB" id="A0A7G7G3K8"/>
<protein>
    <recommendedName>
        <fullName evidence="4">Three-Cys-motif partner protein TcmP</fullName>
    </recommendedName>
</protein>
<dbReference type="Proteomes" id="UP000515237">
    <property type="component" value="Chromosome"/>
</dbReference>
<organism evidence="2 3">
    <name type="scientific">Adhaeribacter swui</name>
    <dbReference type="NCBI Taxonomy" id="2086471"/>
    <lineage>
        <taxon>Bacteria</taxon>
        <taxon>Pseudomonadati</taxon>
        <taxon>Bacteroidota</taxon>
        <taxon>Cytophagia</taxon>
        <taxon>Cytophagales</taxon>
        <taxon>Hymenobacteraceae</taxon>
        <taxon>Adhaeribacter</taxon>
    </lineage>
</organism>
<evidence type="ECO:0008006" key="4">
    <source>
        <dbReference type="Google" id="ProtNLM"/>
    </source>
</evidence>
<keyword evidence="3" id="KW-1185">Reference proteome</keyword>
<dbReference type="KEGG" id="aswu:HUW51_03020"/>
<sequence>MPVTETNSFFKQKRTAAEIKSEILLSCFNTWYSFYLQQPNLKIYNLQYLDLLAGAGNPEDVSPATILQTVVNAHETLPELNESLQTYFYAAAKGASDKLKLDLEDQPFFAALKNLPIHLPEAEATFTFSDTTATLLAADPFGAAYAQELLLKALNGAHTDLWLLFNLNKLKAATTPGKEKSLFAELFGARWEPLKQMLQQETNLRKREQKSVEALENALRDQNYNCATLRINLPGKDQLQYYLMVASKNKPLYFQFREILEQHSDYQADGVPLFQVNQKPQPVELPEFFRYLHPYCQENLVEELANSRSRFHYSTIQEIYEEHVIGTPYRKLNYLQAFDNLKNQGLINLVDEKNKQVKKLDENAIVFYKLHRSK</sequence>
<evidence type="ECO:0000313" key="3">
    <source>
        <dbReference type="Proteomes" id="UP000515237"/>
    </source>
</evidence>
<reference evidence="2 3" key="1">
    <citation type="journal article" date="2018" name="Int. J. Syst. Evol. Microbiol.">
        <title>Adhaeribacter swui sp. nov., isolated from wet mud.</title>
        <authorList>
            <person name="Kim D.U."/>
            <person name="Kim K.W."/>
            <person name="Kang M.S."/>
            <person name="Kim J.Y."/>
            <person name="Jang J.H."/>
            <person name="Kim M.K."/>
        </authorList>
    </citation>
    <scope>NUCLEOTIDE SEQUENCE [LARGE SCALE GENOMIC DNA]</scope>
    <source>
        <strain evidence="2 3">KCTC 52873</strain>
    </source>
</reference>
<accession>A0A7G7G3K8</accession>
<evidence type="ECO:0000313" key="2">
    <source>
        <dbReference type="EMBL" id="QNF31742.1"/>
    </source>
</evidence>
<evidence type="ECO:0000256" key="1">
    <source>
        <dbReference type="SAM" id="Coils"/>
    </source>
</evidence>
<gene>
    <name evidence="2" type="ORF">HUW51_03020</name>
</gene>
<feature type="coiled-coil region" evidence="1">
    <location>
        <begin position="198"/>
        <end position="225"/>
    </location>
</feature>
<dbReference type="EMBL" id="CP055156">
    <property type="protein sequence ID" value="QNF31742.1"/>
    <property type="molecule type" value="Genomic_DNA"/>
</dbReference>
<keyword evidence="1" id="KW-0175">Coiled coil</keyword>